<sequence length="474" mass="52115">MSWQTDLQNASFRGVTFDVYNTKDSISREVATHEYPFIDGGDVMDLGRKPRNFRISAVFWGDNYKRDMDNLIAVLDEPGKGELIHPVHGSIPQAQCIEYSIGHEAENVDSCSLELVFLEGNTGTQLAQAHPEQLGDDIFDKINQLSERMSDLFEQVMAPVNKGVRYLAKGKAALSGMMNTLIIMRGDFNGAFSDGVNYLSYPRAFINDLQSVLDVRTSAVGDLLNLKFPGVINTTQSNGYKGYSSPFMTSNTPQNGYLPNASQTVNVEQGVNATTLLSAWSDSVAVVDELVSLPVALVQEERAATVPMPSNAQPADVQDLVVLYQVMAVAEIAAITTQVLADPVQPNQMSPADIELMVNEVRTLALQAIITLRTDYQPRTQSVSSDAEPIGLLWQGVVSALKEVALGVQTLGLRVIEKRPPLTRKTLTASANFHLLAHAWYGDYRRATELHRLNPQVRNPNFLQVGDIINAYAR</sequence>
<organism evidence="2">
    <name type="scientific">Providencia rettgeri</name>
    <dbReference type="NCBI Taxonomy" id="587"/>
    <lineage>
        <taxon>Bacteria</taxon>
        <taxon>Pseudomonadati</taxon>
        <taxon>Pseudomonadota</taxon>
        <taxon>Gammaproteobacteria</taxon>
        <taxon>Enterobacterales</taxon>
        <taxon>Morganellaceae</taxon>
        <taxon>Providencia</taxon>
    </lineage>
</organism>
<protein>
    <submittedName>
        <fullName evidence="2">DNA circularization N-terminal domain-containing protein</fullName>
    </submittedName>
</protein>
<dbReference type="EMBL" id="ABEXCJ040000006">
    <property type="protein sequence ID" value="ELR5218552.1"/>
    <property type="molecule type" value="Genomic_DNA"/>
</dbReference>
<comment type="caution">
    <text evidence="2">The sequence shown here is derived from an EMBL/GenBank/DDBJ whole genome shotgun (WGS) entry which is preliminary data.</text>
</comment>
<dbReference type="EMBL" id="ABEXCJ050000006">
    <property type="protein sequence ID" value="EMR4590739.1"/>
    <property type="molecule type" value="Genomic_DNA"/>
</dbReference>
<accession>A0AAD2ZJ60</accession>
<name>A0AAD2ZJ60_PRORE</name>
<feature type="domain" description="DNA circulation N-terminal" evidence="1">
    <location>
        <begin position="7"/>
        <end position="91"/>
    </location>
</feature>
<evidence type="ECO:0000313" key="2">
    <source>
        <dbReference type="EMBL" id="ELR5218552.1"/>
    </source>
</evidence>
<dbReference type="Pfam" id="PF07157">
    <property type="entry name" value="DNA_circ_N"/>
    <property type="match status" value="1"/>
</dbReference>
<dbReference type="AlphaFoldDB" id="A0AAD2ZJ60"/>
<dbReference type="InterPro" id="IPR009826">
    <property type="entry name" value="DNA_circ_N"/>
</dbReference>
<reference evidence="2" key="1">
    <citation type="submission" date="2023-10" db="EMBL/GenBank/DDBJ databases">
        <authorList>
            <consortium name="Clinical and Environmental Microbiology Branch: Whole genome sequencing antimicrobial resistance pathogens in the healthcare setting"/>
        </authorList>
    </citation>
    <scope>NUCLEOTIDE SEQUENCE</scope>
    <source>
        <strain evidence="2">2020QW-00022</strain>
    </source>
</reference>
<evidence type="ECO:0000313" key="3">
    <source>
        <dbReference type="EMBL" id="EMR4590739.1"/>
    </source>
</evidence>
<gene>
    <name evidence="3" type="ORF">M0K77_003082</name>
    <name evidence="2" type="ORF">M0K77_RS15410</name>
</gene>
<proteinExistence type="predicted"/>
<evidence type="ECO:0000259" key="1">
    <source>
        <dbReference type="Pfam" id="PF07157"/>
    </source>
</evidence>